<feature type="transmembrane region" description="Helical" evidence="1">
    <location>
        <begin position="154"/>
        <end position="171"/>
    </location>
</feature>
<evidence type="ECO:0000313" key="3">
    <source>
        <dbReference type="Proteomes" id="UP000688137"/>
    </source>
</evidence>
<evidence type="ECO:0000313" key="2">
    <source>
        <dbReference type="EMBL" id="CAD8106372.1"/>
    </source>
</evidence>
<evidence type="ECO:0000256" key="1">
    <source>
        <dbReference type="SAM" id="Phobius"/>
    </source>
</evidence>
<dbReference type="AlphaFoldDB" id="A0A8S1PTL9"/>
<keyword evidence="1" id="KW-1133">Transmembrane helix</keyword>
<accession>A0A8S1PTL9</accession>
<feature type="transmembrane region" description="Helical" evidence="1">
    <location>
        <begin position="53"/>
        <end position="73"/>
    </location>
</feature>
<dbReference type="Proteomes" id="UP000688137">
    <property type="component" value="Unassembled WGS sequence"/>
</dbReference>
<comment type="caution">
    <text evidence="2">The sequence shown here is derived from an EMBL/GenBank/DDBJ whole genome shotgun (WGS) entry which is preliminary data.</text>
</comment>
<keyword evidence="1" id="KW-0472">Membrane</keyword>
<evidence type="ECO:0008006" key="4">
    <source>
        <dbReference type="Google" id="ProtNLM"/>
    </source>
</evidence>
<name>A0A8S1PTL9_PARPR</name>
<protein>
    <recommendedName>
        <fullName evidence="4">Transmembrane protein</fullName>
    </recommendedName>
</protein>
<organism evidence="2 3">
    <name type="scientific">Paramecium primaurelia</name>
    <dbReference type="NCBI Taxonomy" id="5886"/>
    <lineage>
        <taxon>Eukaryota</taxon>
        <taxon>Sar</taxon>
        <taxon>Alveolata</taxon>
        <taxon>Ciliophora</taxon>
        <taxon>Intramacronucleata</taxon>
        <taxon>Oligohymenophorea</taxon>
        <taxon>Peniculida</taxon>
        <taxon>Parameciidae</taxon>
        <taxon>Paramecium</taxon>
    </lineage>
</organism>
<feature type="transmembrane region" description="Helical" evidence="1">
    <location>
        <begin position="112"/>
        <end position="134"/>
    </location>
</feature>
<gene>
    <name evidence="2" type="ORF">PPRIM_AZ9-3.1.T1300088</name>
</gene>
<keyword evidence="1" id="KW-0812">Transmembrane</keyword>
<keyword evidence="3" id="KW-1185">Reference proteome</keyword>
<feature type="transmembrane region" description="Helical" evidence="1">
    <location>
        <begin position="29"/>
        <end position="48"/>
    </location>
</feature>
<reference evidence="2" key="1">
    <citation type="submission" date="2021-01" db="EMBL/GenBank/DDBJ databases">
        <authorList>
            <consortium name="Genoscope - CEA"/>
            <person name="William W."/>
        </authorList>
    </citation>
    <scope>NUCLEOTIDE SEQUENCE</scope>
</reference>
<proteinExistence type="predicted"/>
<sequence length="479" mass="57981">MNPFTLTFVDKNLEKKYQERYSLELFNSFKYTIALMSISNIILSIFWIKRNQIFIGIMLVGISCSWTITFYYIKMKQQYIFVVGYLISTFSLLASFYHLIPIYDPDLKSDQFEWIFDISQFLGLNFAITPNFILNQLLQLTYVVLRLLMRNHNNLHPYTFIFPLYLILFWQKEYFRQKHNRSLFLLNEQQKSSFSIWDDLVDDKVVLLTYNELWERIELLHANKSMNKYIYVENKEFLKEFKVINTKISLNQYLLERIRDNSNDFQIQVIHTQRRERFMVNCLITKLVDIRITIKFSESQTLLNQSWNNNSYLRVLKRIKRTNQVLYYKETLRNLLYTSYYIKERIVEQVEELKYYKLRLFMDQIIKKEYIRINFEINQFFTVIPLFFTLISCLIKIYNANEIILKQQNQNDIQLIISGINMNIPKHRLIICERIVSNLLYQIGQNNCNYQINFCFLTLVNQSESSPKNDQLMTFSNIM</sequence>
<dbReference type="OMA" id="KYTIALM"/>
<feature type="transmembrane region" description="Helical" evidence="1">
    <location>
        <begin position="79"/>
        <end position="100"/>
    </location>
</feature>
<dbReference type="EMBL" id="CAJJDM010000133">
    <property type="protein sequence ID" value="CAD8106372.1"/>
    <property type="molecule type" value="Genomic_DNA"/>
</dbReference>